<protein>
    <recommendedName>
        <fullName evidence="2">DUF4283 domain-containing protein</fullName>
    </recommendedName>
</protein>
<evidence type="ECO:0000313" key="3">
    <source>
        <dbReference type="EMBL" id="KAF6170279.1"/>
    </source>
</evidence>
<proteinExistence type="predicted"/>
<organism evidence="3 4">
    <name type="scientific">Kingdonia uniflora</name>
    <dbReference type="NCBI Taxonomy" id="39325"/>
    <lineage>
        <taxon>Eukaryota</taxon>
        <taxon>Viridiplantae</taxon>
        <taxon>Streptophyta</taxon>
        <taxon>Embryophyta</taxon>
        <taxon>Tracheophyta</taxon>
        <taxon>Spermatophyta</taxon>
        <taxon>Magnoliopsida</taxon>
        <taxon>Ranunculales</taxon>
        <taxon>Circaeasteraceae</taxon>
        <taxon>Kingdonia</taxon>
    </lineage>
</organism>
<dbReference type="OrthoDB" id="1939300at2759"/>
<evidence type="ECO:0000313" key="4">
    <source>
        <dbReference type="Proteomes" id="UP000541444"/>
    </source>
</evidence>
<dbReference type="PANTHER" id="PTHR31286:SF180">
    <property type="entry name" value="OS10G0362600 PROTEIN"/>
    <property type="match status" value="1"/>
</dbReference>
<accession>A0A7J7NSZ4</accession>
<dbReference type="InterPro" id="IPR040256">
    <property type="entry name" value="At4g02000-like"/>
</dbReference>
<dbReference type="InterPro" id="IPR025558">
    <property type="entry name" value="DUF4283"/>
</dbReference>
<evidence type="ECO:0000256" key="1">
    <source>
        <dbReference type="SAM" id="MobiDB-lite"/>
    </source>
</evidence>
<feature type="domain" description="DUF4283" evidence="2">
    <location>
        <begin position="206"/>
        <end position="287"/>
    </location>
</feature>
<sequence>MSFQEQRIAKLYVEREAKDKELQLSMRQLQEEEHMSGDDDISSEDIGEDSGISESYNSEPEEQGGEEADVNEELGGDDDGQNKELAGNEEYNRVEKDPENINEQQEEIPRKHNATNIDKITDLTGENGENSQVSTSCLKNNQIEDTALNEKTSKSNIGTTVMNWAHMMGATPKIRGTTKLTYTPPTIFNGARTAFIKTAKYVDKIKSCEDLVVGNFIGRRLDYNFVKNALKGMWNTKAEFEMHLQGNSLFTFRFYSEEDITKVLTMGNVHISNKCFMVRPWRPYIETETTMQQNVPVWILLRNIPGHLWNPDRLAELTSAIGVPLCLDKAIEEKTKQGYARV</sequence>
<feature type="region of interest" description="Disordered" evidence="1">
    <location>
        <begin position="14"/>
        <end position="100"/>
    </location>
</feature>
<dbReference type="AlphaFoldDB" id="A0A7J7NSZ4"/>
<evidence type="ECO:0000259" key="2">
    <source>
        <dbReference type="Pfam" id="PF14111"/>
    </source>
</evidence>
<feature type="compositionally biased region" description="Basic and acidic residues" evidence="1">
    <location>
        <begin position="90"/>
        <end position="99"/>
    </location>
</feature>
<dbReference type="Pfam" id="PF14111">
    <property type="entry name" value="DUF4283"/>
    <property type="match status" value="1"/>
</dbReference>
<feature type="compositionally biased region" description="Acidic residues" evidence="1">
    <location>
        <begin position="59"/>
        <end position="79"/>
    </location>
</feature>
<reference evidence="3 4" key="1">
    <citation type="journal article" date="2020" name="IScience">
        <title>Genome Sequencing of the Endangered Kingdonia uniflora (Circaeasteraceae, Ranunculales) Reveals Potential Mechanisms of Evolutionary Specialization.</title>
        <authorList>
            <person name="Sun Y."/>
            <person name="Deng T."/>
            <person name="Zhang A."/>
            <person name="Moore M.J."/>
            <person name="Landis J.B."/>
            <person name="Lin N."/>
            <person name="Zhang H."/>
            <person name="Zhang X."/>
            <person name="Huang J."/>
            <person name="Zhang X."/>
            <person name="Sun H."/>
            <person name="Wang H."/>
        </authorList>
    </citation>
    <scope>NUCLEOTIDE SEQUENCE [LARGE SCALE GENOMIC DNA]</scope>
    <source>
        <strain evidence="3">TB1705</strain>
        <tissue evidence="3">Leaf</tissue>
    </source>
</reference>
<dbReference type="Proteomes" id="UP000541444">
    <property type="component" value="Unassembled WGS sequence"/>
</dbReference>
<dbReference type="EMBL" id="JACGCM010000595">
    <property type="protein sequence ID" value="KAF6170279.1"/>
    <property type="molecule type" value="Genomic_DNA"/>
</dbReference>
<feature type="compositionally biased region" description="Acidic residues" evidence="1">
    <location>
        <begin position="38"/>
        <end position="48"/>
    </location>
</feature>
<gene>
    <name evidence="3" type="ORF">GIB67_023655</name>
</gene>
<dbReference type="PANTHER" id="PTHR31286">
    <property type="entry name" value="GLYCINE-RICH CELL WALL STRUCTURAL PROTEIN 1.8-LIKE"/>
    <property type="match status" value="1"/>
</dbReference>
<comment type="caution">
    <text evidence="3">The sequence shown here is derived from an EMBL/GenBank/DDBJ whole genome shotgun (WGS) entry which is preliminary data.</text>
</comment>
<name>A0A7J7NSZ4_9MAGN</name>
<keyword evidence="4" id="KW-1185">Reference proteome</keyword>